<dbReference type="EMBL" id="UINC01160361">
    <property type="protein sequence ID" value="SVD58963.1"/>
    <property type="molecule type" value="Genomic_DNA"/>
</dbReference>
<accession>A0A382WJJ5</accession>
<feature type="compositionally biased region" description="Basic and acidic residues" evidence="1">
    <location>
        <begin position="1"/>
        <end position="10"/>
    </location>
</feature>
<evidence type="ECO:0000313" key="2">
    <source>
        <dbReference type="EMBL" id="SVD58963.1"/>
    </source>
</evidence>
<sequence>MKIINEDPKQKGSIKTMKVKGRKSKLTPELIEKISTEIENGSYQKVAA</sequence>
<name>A0A382WJJ5_9ZZZZ</name>
<protein>
    <submittedName>
        <fullName evidence="2">Uncharacterized protein</fullName>
    </submittedName>
</protein>
<reference evidence="2" key="1">
    <citation type="submission" date="2018-05" db="EMBL/GenBank/DDBJ databases">
        <authorList>
            <person name="Lanie J.A."/>
            <person name="Ng W.-L."/>
            <person name="Kazmierczak K.M."/>
            <person name="Andrzejewski T.M."/>
            <person name="Davidsen T.M."/>
            <person name="Wayne K.J."/>
            <person name="Tettelin H."/>
            <person name="Glass J.I."/>
            <person name="Rusch D."/>
            <person name="Podicherti R."/>
            <person name="Tsui H.-C.T."/>
            <person name="Winkler M.E."/>
        </authorList>
    </citation>
    <scope>NUCLEOTIDE SEQUENCE</scope>
</reference>
<dbReference type="AlphaFoldDB" id="A0A382WJJ5"/>
<organism evidence="2">
    <name type="scientific">marine metagenome</name>
    <dbReference type="NCBI Taxonomy" id="408172"/>
    <lineage>
        <taxon>unclassified sequences</taxon>
        <taxon>metagenomes</taxon>
        <taxon>ecological metagenomes</taxon>
    </lineage>
</organism>
<feature type="non-terminal residue" evidence="2">
    <location>
        <position position="48"/>
    </location>
</feature>
<feature type="region of interest" description="Disordered" evidence="1">
    <location>
        <begin position="1"/>
        <end position="22"/>
    </location>
</feature>
<gene>
    <name evidence="2" type="ORF">METZ01_LOCUS411817</name>
</gene>
<proteinExistence type="predicted"/>
<evidence type="ECO:0000256" key="1">
    <source>
        <dbReference type="SAM" id="MobiDB-lite"/>
    </source>
</evidence>